<dbReference type="EMBL" id="NHOO01000005">
    <property type="protein sequence ID" value="OVE48979.1"/>
    <property type="molecule type" value="Genomic_DNA"/>
</dbReference>
<dbReference type="Pfam" id="PF00990">
    <property type="entry name" value="GGDEF"/>
    <property type="match status" value="1"/>
</dbReference>
<dbReference type="PANTHER" id="PTHR45138">
    <property type="entry name" value="REGULATORY COMPONENTS OF SENSORY TRANSDUCTION SYSTEM"/>
    <property type="match status" value="1"/>
</dbReference>
<keyword evidence="4" id="KW-0472">Membrane</keyword>
<feature type="coiled-coil region" evidence="3">
    <location>
        <begin position="197"/>
        <end position="231"/>
    </location>
</feature>
<reference evidence="6 7" key="1">
    <citation type="submission" date="2017-05" db="EMBL/GenBank/DDBJ databases">
        <title>Chromobacterium violaceum GHPS1 isolated from Hydrocarbon polluted soil in French Guiana display an awesome secondary metabolite arsenal and a battery of drug and heavy-metal-resistance and detoxification of xenobiotics proteins.</title>
        <authorList>
            <person name="Belbahri L."/>
        </authorList>
    </citation>
    <scope>NUCLEOTIDE SEQUENCE [LARGE SCALE GENOMIC DNA]</scope>
    <source>
        <strain evidence="6 7">GHPS1</strain>
    </source>
</reference>
<evidence type="ECO:0000313" key="7">
    <source>
        <dbReference type="Proteomes" id="UP000196342"/>
    </source>
</evidence>
<keyword evidence="4" id="KW-0812">Transmembrane</keyword>
<dbReference type="SUPFAM" id="SSF55073">
    <property type="entry name" value="Nucleotide cyclase"/>
    <property type="match status" value="1"/>
</dbReference>
<dbReference type="EC" id="2.7.7.65" evidence="1"/>
<feature type="transmembrane region" description="Helical" evidence="4">
    <location>
        <begin position="104"/>
        <end position="124"/>
    </location>
</feature>
<evidence type="ECO:0000313" key="6">
    <source>
        <dbReference type="EMBL" id="OVE48979.1"/>
    </source>
</evidence>
<evidence type="ECO:0000256" key="2">
    <source>
        <dbReference type="ARBA" id="ARBA00034247"/>
    </source>
</evidence>
<dbReference type="SMART" id="SM00267">
    <property type="entry name" value="GGDEF"/>
    <property type="match status" value="1"/>
</dbReference>
<feature type="transmembrane region" description="Helical" evidence="4">
    <location>
        <begin position="75"/>
        <end position="98"/>
    </location>
</feature>
<feature type="transmembrane region" description="Helical" evidence="4">
    <location>
        <begin position="131"/>
        <end position="148"/>
    </location>
</feature>
<keyword evidence="4" id="KW-1133">Transmembrane helix</keyword>
<feature type="domain" description="GGDEF" evidence="5">
    <location>
        <begin position="259"/>
        <end position="391"/>
    </location>
</feature>
<dbReference type="CDD" id="cd01949">
    <property type="entry name" value="GGDEF"/>
    <property type="match status" value="1"/>
</dbReference>
<feature type="transmembrane region" description="Helical" evidence="4">
    <location>
        <begin position="17"/>
        <end position="35"/>
    </location>
</feature>
<keyword evidence="3" id="KW-0175">Coiled coil</keyword>
<dbReference type="Gene3D" id="3.30.70.270">
    <property type="match status" value="1"/>
</dbReference>
<evidence type="ECO:0000259" key="5">
    <source>
        <dbReference type="PROSITE" id="PS50887"/>
    </source>
</evidence>
<keyword evidence="7" id="KW-1185">Reference proteome</keyword>
<evidence type="ECO:0000256" key="4">
    <source>
        <dbReference type="SAM" id="Phobius"/>
    </source>
</evidence>
<dbReference type="InterPro" id="IPR029787">
    <property type="entry name" value="Nucleotide_cyclase"/>
</dbReference>
<protein>
    <recommendedName>
        <fullName evidence="1">diguanylate cyclase</fullName>
        <ecNumber evidence="1">2.7.7.65</ecNumber>
    </recommendedName>
</protein>
<dbReference type="InterPro" id="IPR000160">
    <property type="entry name" value="GGDEF_dom"/>
</dbReference>
<dbReference type="NCBIfam" id="TIGR00254">
    <property type="entry name" value="GGDEF"/>
    <property type="match status" value="1"/>
</dbReference>
<name>A0A202BC06_CHRVL</name>
<comment type="caution">
    <text evidence="6">The sequence shown here is derived from an EMBL/GenBank/DDBJ whole genome shotgun (WGS) entry which is preliminary data.</text>
</comment>
<dbReference type="GO" id="GO:0052621">
    <property type="term" value="F:diguanylate cyclase activity"/>
    <property type="evidence" value="ECO:0007669"/>
    <property type="project" value="UniProtKB-EC"/>
</dbReference>
<dbReference type="AlphaFoldDB" id="A0A202BC06"/>
<dbReference type="PROSITE" id="PS50887">
    <property type="entry name" value="GGDEF"/>
    <property type="match status" value="1"/>
</dbReference>
<dbReference type="Proteomes" id="UP000196342">
    <property type="component" value="Unassembled WGS sequence"/>
</dbReference>
<evidence type="ECO:0000256" key="1">
    <source>
        <dbReference type="ARBA" id="ARBA00012528"/>
    </source>
</evidence>
<comment type="catalytic activity">
    <reaction evidence="2">
        <text>2 GTP = 3',3'-c-di-GMP + 2 diphosphate</text>
        <dbReference type="Rhea" id="RHEA:24898"/>
        <dbReference type="ChEBI" id="CHEBI:33019"/>
        <dbReference type="ChEBI" id="CHEBI:37565"/>
        <dbReference type="ChEBI" id="CHEBI:58805"/>
        <dbReference type="EC" id="2.7.7.65"/>
    </reaction>
</comment>
<feature type="transmembrane region" description="Helical" evidence="4">
    <location>
        <begin position="154"/>
        <end position="177"/>
    </location>
</feature>
<accession>A0A202BC06</accession>
<gene>
    <name evidence="6" type="ORF">CBW21_07145</name>
</gene>
<sequence length="393" mass="44147">MVERESRLQVMRASGDCLPYAFPGVLVLQALQWGHAPTIGLLRWGMLIYPLLALEYLITMLARRCRDDDDARVAVLYRSFVACLLASSLGWGSSAWLIMRDDDITYALVVLLWMLAISAVQGALLIGKRRLFYLFEGILGALMLTRLFDSHDQLLHLVGVSVLVFSGVLIQFTAHLHRFLVESIKNRVDNQLLSWRLGEERAQLDDCNAQLERQNDELDATLLRIRELTVRDPLTGVFNMRALTPELERLLQRSEEQGAPFALSIIDLDYFKRINDECGHPTGDEVLQQLCRIVSATLKPGEVFARYGGEEFLLVTPDCNGGEHFRRMDALRAAIADYDWTPLTGILPVTISCGVASWYPGTDLGAMLQRADSALYMAKAQGRNRVCSEKDAI</sequence>
<evidence type="ECO:0000256" key="3">
    <source>
        <dbReference type="SAM" id="Coils"/>
    </source>
</evidence>
<dbReference type="InterPro" id="IPR050469">
    <property type="entry name" value="Diguanylate_Cyclase"/>
</dbReference>
<dbReference type="PANTHER" id="PTHR45138:SF9">
    <property type="entry name" value="DIGUANYLATE CYCLASE DGCM-RELATED"/>
    <property type="match status" value="1"/>
</dbReference>
<feature type="transmembrane region" description="Helical" evidence="4">
    <location>
        <begin position="41"/>
        <end position="63"/>
    </location>
</feature>
<dbReference type="FunFam" id="3.30.70.270:FF:000001">
    <property type="entry name" value="Diguanylate cyclase domain protein"/>
    <property type="match status" value="1"/>
</dbReference>
<dbReference type="InterPro" id="IPR043128">
    <property type="entry name" value="Rev_trsase/Diguanyl_cyclase"/>
</dbReference>
<proteinExistence type="predicted"/>
<organism evidence="6 7">
    <name type="scientific">Chromobacterium violaceum</name>
    <dbReference type="NCBI Taxonomy" id="536"/>
    <lineage>
        <taxon>Bacteria</taxon>
        <taxon>Pseudomonadati</taxon>
        <taxon>Pseudomonadota</taxon>
        <taxon>Betaproteobacteria</taxon>
        <taxon>Neisseriales</taxon>
        <taxon>Chromobacteriaceae</taxon>
        <taxon>Chromobacterium</taxon>
    </lineage>
</organism>